<dbReference type="InterPro" id="IPR036217">
    <property type="entry name" value="MethylDNA_cys_MeTrfase_DNAb"/>
</dbReference>
<dbReference type="Pfam" id="PF07728">
    <property type="entry name" value="AAA_5"/>
    <property type="match status" value="1"/>
</dbReference>
<sequence length="907" mass="99661">MTSMGHREQAADVIDDAVKPGGDRGVNAWVVRAGSQGEAEASNLELGRASIGWPEVPDMSAVASREQLREIVDGLYPAASAQSRAVTTGQLWAFRSSIAVGDLVVMPLKTQPGMIALGRSTGTYRYDAGGPESARHYVPVQWQPDPVSRDALQPDLLAMVNGAMTVFSVSRNDAAERLQAVAEHGVDPGSGSGDGSQEPVRRWLLYRSLLEVLAEHGRPLRRSEAYERVAERLDGQLTDYELATFRDTDDTARWRHNLGWGTTDMVAAGWMTKTREGWAITDAGREALASHPDGAGLDVDSDRAYRDRLKARKADPGSETGYAQILEAALELLEPGQWTTYDELAVVANTNAQTVGNFMNTTTADGAHRVLGKDGRPASSFAWSDGRADDVREVLEVEGVQFDESGAASERQHVRTEDFRAFLEEKGVLVALPRRAWLVRGSSVDGHDLVPGWRRDGFASLRASKLREVEPGIARPELKVIVDEDYSQTSYAAKAAKLDEFHAFLSRMQVGDLITTTSQGQLYLGRISGQAEYVQSAGGLSNLRRSVDWAQEGFDYGDLAGEIKARLQVQYDVVEMTQQLDLLEKLLAAQTAVVEDDEPPAQPVVARELTLPDATDALAESLNVDRAWLQECIDLLRDRPQLIFYGPPGTGKTFIAQHLAAHLAGDNVRLVQFHPAYSYEDFFEGYRPLEEGGFKLKPGPLRKTVDAARESPSTPYFLIIDEINRGNLAKIFGELYFLLEYRSQNVDLLYATDDDIGFTLPENVFIIGTMNTADRSIALVDAAMRRRFAFVPLHPSEPPTNGVLRRWLAASDLDMGIADLLEELNRRIEDPDFKIGPSYFMRKAVHEQGGLERAWRTAILPLLEEHHYGDGTDVRARYGLNAIRARVAGRSASDQAGSGGGEPADPA</sequence>
<protein>
    <submittedName>
        <fullName evidence="2">AAA family ATPase</fullName>
    </submittedName>
</protein>
<dbReference type="SMART" id="SM00382">
    <property type="entry name" value="AAA"/>
    <property type="match status" value="1"/>
</dbReference>
<dbReference type="PANTHER" id="PTHR37291:SF1">
    <property type="entry name" value="TYPE IV METHYL-DIRECTED RESTRICTION ENZYME ECOKMCRB SUBUNIT"/>
    <property type="match status" value="1"/>
</dbReference>
<evidence type="ECO:0000313" key="3">
    <source>
        <dbReference type="Proteomes" id="UP001431656"/>
    </source>
</evidence>
<dbReference type="KEGG" id="broo:brsh051_15380"/>
<evidence type="ECO:0000313" key="2">
    <source>
        <dbReference type="EMBL" id="BEH02257.1"/>
    </source>
</evidence>
<dbReference type="Gene3D" id="1.10.10.10">
    <property type="entry name" value="Winged helix-like DNA-binding domain superfamily/Winged helix DNA-binding domain"/>
    <property type="match status" value="1"/>
</dbReference>
<dbReference type="Gene3D" id="3.40.50.300">
    <property type="entry name" value="P-loop containing nucleotide triphosphate hydrolases"/>
    <property type="match status" value="1"/>
</dbReference>
<dbReference type="AlphaFoldDB" id="A0AAN0K9X2"/>
<dbReference type="InterPro" id="IPR027417">
    <property type="entry name" value="P-loop_NTPase"/>
</dbReference>
<dbReference type="SUPFAM" id="SSF46767">
    <property type="entry name" value="Methylated DNA-protein cysteine methyltransferase, C-terminal domain"/>
    <property type="match status" value="1"/>
</dbReference>
<dbReference type="EMBL" id="AP028056">
    <property type="protein sequence ID" value="BEH02257.1"/>
    <property type="molecule type" value="Genomic_DNA"/>
</dbReference>
<dbReference type="Pfam" id="PF14338">
    <property type="entry name" value="Mrr_N"/>
    <property type="match status" value="1"/>
</dbReference>
<name>A0AAN0K9X2_9ACTN</name>
<dbReference type="PANTHER" id="PTHR37291">
    <property type="entry name" value="5-METHYLCYTOSINE-SPECIFIC RESTRICTION ENZYME B"/>
    <property type="match status" value="1"/>
</dbReference>
<dbReference type="GO" id="GO:0005524">
    <property type="term" value="F:ATP binding"/>
    <property type="evidence" value="ECO:0007669"/>
    <property type="project" value="InterPro"/>
</dbReference>
<accession>A0AAN0K9X2</accession>
<dbReference type="InterPro" id="IPR036388">
    <property type="entry name" value="WH-like_DNA-bd_sf"/>
</dbReference>
<evidence type="ECO:0000259" key="1">
    <source>
        <dbReference type="SMART" id="SM00382"/>
    </source>
</evidence>
<dbReference type="InterPro" id="IPR003593">
    <property type="entry name" value="AAA+_ATPase"/>
</dbReference>
<reference evidence="2" key="1">
    <citation type="journal article" date="2024" name="Int. J. Syst. Evol. Microbiol.">
        <title>Brooklawnia propionicigenes sp. nov., a facultatively anaerobic, propionate-producing bacterium isolated from a methanogenic reactor treating waste from cattle farms.</title>
        <authorList>
            <person name="Akita Y."/>
            <person name="Ueki A."/>
            <person name="Tonouchi A."/>
            <person name="Sugawara Y."/>
            <person name="Honma S."/>
            <person name="Kaku N."/>
            <person name="Ueki K."/>
        </authorList>
    </citation>
    <scope>NUCLEOTIDE SEQUENCE</scope>
    <source>
        <strain evidence="2">SH051</strain>
    </source>
</reference>
<dbReference type="CDD" id="cd00009">
    <property type="entry name" value="AAA"/>
    <property type="match status" value="1"/>
</dbReference>
<dbReference type="InterPro" id="IPR052934">
    <property type="entry name" value="Methyl-DNA_Rec/Restrict_Enz"/>
</dbReference>
<dbReference type="Proteomes" id="UP001431656">
    <property type="component" value="Chromosome"/>
</dbReference>
<dbReference type="GO" id="GO:0016887">
    <property type="term" value="F:ATP hydrolysis activity"/>
    <property type="evidence" value="ECO:0007669"/>
    <property type="project" value="InterPro"/>
</dbReference>
<dbReference type="SUPFAM" id="SSF52540">
    <property type="entry name" value="P-loop containing nucleoside triphosphate hydrolases"/>
    <property type="match status" value="1"/>
</dbReference>
<feature type="domain" description="AAA+ ATPase" evidence="1">
    <location>
        <begin position="638"/>
        <end position="794"/>
    </location>
</feature>
<proteinExistence type="predicted"/>
<dbReference type="InterPro" id="IPR011704">
    <property type="entry name" value="ATPase_dyneun-rel_AAA"/>
</dbReference>
<organism evidence="2 3">
    <name type="scientific">Brooklawnia propionicigenes</name>
    <dbReference type="NCBI Taxonomy" id="3041175"/>
    <lineage>
        <taxon>Bacteria</taxon>
        <taxon>Bacillati</taxon>
        <taxon>Actinomycetota</taxon>
        <taxon>Actinomycetes</taxon>
        <taxon>Propionibacteriales</taxon>
        <taxon>Propionibacteriaceae</taxon>
        <taxon>Brooklawnia</taxon>
    </lineage>
</organism>
<dbReference type="RefSeq" id="WP_286263723.1">
    <property type="nucleotide sequence ID" value="NZ_AP028056.1"/>
</dbReference>
<keyword evidence="3" id="KW-1185">Reference proteome</keyword>
<dbReference type="REBASE" id="713138">
    <property type="entry name" value="Bsp051McrBCP"/>
</dbReference>
<gene>
    <name evidence="2" type="ORF">brsh051_15380</name>
</gene>
<dbReference type="InterPro" id="IPR025745">
    <property type="entry name" value="Mrr-like_N_dom"/>
</dbReference>